<evidence type="ECO:0000256" key="9">
    <source>
        <dbReference type="ARBA" id="ARBA00023136"/>
    </source>
</evidence>
<dbReference type="Ensembl" id="ENSCMIT00000025808.1">
    <property type="protein sequence ID" value="ENSCMIP00000025392.1"/>
    <property type="gene ID" value="ENSCMIG00000011170.1"/>
</dbReference>
<evidence type="ECO:0000256" key="7">
    <source>
        <dbReference type="ARBA" id="ARBA00022989"/>
    </source>
</evidence>
<comment type="similarity">
    <text evidence="2">Belongs to the SRP receptor beta subunit family.</text>
</comment>
<reference evidence="13" key="2">
    <citation type="journal article" date="2007" name="PLoS Biol.">
        <title>Survey sequencing and comparative analysis of the elephant shark (Callorhinchus milii) genome.</title>
        <authorList>
            <person name="Venkatesh B."/>
            <person name="Kirkness E.F."/>
            <person name="Loh Y.H."/>
            <person name="Halpern A.L."/>
            <person name="Lee A.P."/>
            <person name="Johnson J."/>
            <person name="Dandona N."/>
            <person name="Viswanathan L.D."/>
            <person name="Tay A."/>
            <person name="Venter J.C."/>
            <person name="Strausberg R.L."/>
            <person name="Brenner S."/>
        </authorList>
    </citation>
    <scope>NUCLEOTIDE SEQUENCE [LARGE SCALE GENOMIC DNA]</scope>
</reference>
<dbReference type="AlphaFoldDB" id="A0A4W3I9G1"/>
<dbReference type="Proteomes" id="UP000314986">
    <property type="component" value="Unassembled WGS sequence"/>
</dbReference>
<evidence type="ECO:0000313" key="13">
    <source>
        <dbReference type="Proteomes" id="UP000314986"/>
    </source>
</evidence>
<sequence>MHRRPLNPAAAVLVPACTRAAHSDTRKMAAAALQIYVDAVRRELQRQDPAVLGIAVSLAVVLLTIVFFIFLRRRRSSRRAVLIVGLCDSGKTLFYCRLLSGKFKVTQTSITSNSSPYKVKSDKGPTLHLYDLPGHESLRLQFLEKHKAEARAIVFVVDSVSFQKEVKDVAEFLYTLLTDPQIVNNATPLLISCNKQDVTMAKSAKLIQQQLEKEINTLRMIRSAAPSSLDESGIGSAVPLGKKGKDFDFSQVPMRVDFVECSARGNKGEDGEADLGIVETWLLKTA</sequence>
<protein>
    <recommendedName>
        <fullName evidence="3">Signal recognition particle receptor subunit beta</fullName>
    </recommendedName>
</protein>
<keyword evidence="13" id="KW-1185">Reference proteome</keyword>
<dbReference type="GeneTree" id="ENSGT00940000166703"/>
<dbReference type="KEGG" id="cmk:103189306"/>
<dbReference type="InterPro" id="IPR027417">
    <property type="entry name" value="P-loop_NTPase"/>
</dbReference>
<keyword evidence="5" id="KW-0547">Nucleotide-binding</keyword>
<keyword evidence="6" id="KW-0256">Endoplasmic reticulum</keyword>
<proteinExistence type="inferred from homology"/>
<dbReference type="InterPro" id="IPR019009">
    <property type="entry name" value="SRP_receptor_beta_su"/>
</dbReference>
<accession>A0A4W3I9G1</accession>
<evidence type="ECO:0000256" key="8">
    <source>
        <dbReference type="ARBA" id="ARBA00023134"/>
    </source>
</evidence>
<keyword evidence="8" id="KW-0342">GTP-binding</keyword>
<dbReference type="GO" id="GO:0003924">
    <property type="term" value="F:GTPase activity"/>
    <property type="evidence" value="ECO:0007669"/>
    <property type="project" value="TreeGrafter"/>
</dbReference>
<dbReference type="GO" id="GO:0034067">
    <property type="term" value="P:protein localization to Golgi apparatus"/>
    <property type="evidence" value="ECO:0007669"/>
    <property type="project" value="TreeGrafter"/>
</dbReference>
<dbReference type="CTD" id="58477"/>
<dbReference type="GO" id="GO:0006886">
    <property type="term" value="P:intracellular protein transport"/>
    <property type="evidence" value="ECO:0007669"/>
    <property type="project" value="TreeGrafter"/>
</dbReference>
<reference evidence="12" key="5">
    <citation type="submission" date="2025-09" db="UniProtKB">
        <authorList>
            <consortium name="Ensembl"/>
        </authorList>
    </citation>
    <scope>IDENTIFICATION</scope>
</reference>
<comment type="subcellular location">
    <subcellularLocation>
        <location evidence="1">Endoplasmic reticulum membrane</location>
        <topology evidence="1">Single-pass membrane protein</topology>
    </subcellularLocation>
</comment>
<dbReference type="InterPro" id="IPR024156">
    <property type="entry name" value="Small_GTPase_ARF"/>
</dbReference>
<evidence type="ECO:0000256" key="5">
    <source>
        <dbReference type="ARBA" id="ARBA00022741"/>
    </source>
</evidence>
<dbReference type="OMA" id="MNGVKVT"/>
<dbReference type="GeneID" id="103189306"/>
<keyword evidence="10" id="KW-0675">Receptor</keyword>
<evidence type="ECO:0000256" key="6">
    <source>
        <dbReference type="ARBA" id="ARBA00022824"/>
    </source>
</evidence>
<evidence type="ECO:0000256" key="1">
    <source>
        <dbReference type="ARBA" id="ARBA00004389"/>
    </source>
</evidence>
<gene>
    <name evidence="12" type="primary">srprb</name>
</gene>
<dbReference type="Gene3D" id="3.40.50.300">
    <property type="entry name" value="P-loop containing nucleotide triphosphate hydrolases"/>
    <property type="match status" value="1"/>
</dbReference>
<keyword evidence="9 11" id="KW-0472">Membrane</keyword>
<name>A0A4W3I9G1_CALMI</name>
<dbReference type="GO" id="GO:0043001">
    <property type="term" value="P:Golgi to plasma membrane protein transport"/>
    <property type="evidence" value="ECO:0007669"/>
    <property type="project" value="TreeGrafter"/>
</dbReference>
<dbReference type="PANTHER" id="PTHR45909:SF1">
    <property type="entry name" value="ADP-RIBOSYLATION FACTOR-RELATED PROTEIN 1"/>
    <property type="match status" value="1"/>
</dbReference>
<dbReference type="SUPFAM" id="SSF52540">
    <property type="entry name" value="P-loop containing nucleoside triphosphate hydrolases"/>
    <property type="match status" value="1"/>
</dbReference>
<evidence type="ECO:0000256" key="2">
    <source>
        <dbReference type="ARBA" id="ARBA00005619"/>
    </source>
</evidence>
<feature type="transmembrane region" description="Helical" evidence="11">
    <location>
        <begin position="50"/>
        <end position="71"/>
    </location>
</feature>
<dbReference type="GO" id="GO:0005794">
    <property type="term" value="C:Golgi apparatus"/>
    <property type="evidence" value="ECO:0007669"/>
    <property type="project" value="TreeGrafter"/>
</dbReference>
<dbReference type="Pfam" id="PF09439">
    <property type="entry name" value="SRPRB"/>
    <property type="match status" value="1"/>
</dbReference>
<evidence type="ECO:0000256" key="11">
    <source>
        <dbReference type="SAM" id="Phobius"/>
    </source>
</evidence>
<dbReference type="PROSITE" id="PS51417">
    <property type="entry name" value="ARF"/>
    <property type="match status" value="1"/>
</dbReference>
<dbReference type="PANTHER" id="PTHR45909">
    <property type="entry name" value="ADP-RIBOSYLATION FACTOR-RELATED PROTEIN 1"/>
    <property type="match status" value="1"/>
</dbReference>
<dbReference type="GO" id="GO:0005525">
    <property type="term" value="F:GTP binding"/>
    <property type="evidence" value="ECO:0007669"/>
    <property type="project" value="UniProtKB-KW"/>
</dbReference>
<evidence type="ECO:0000313" key="12">
    <source>
        <dbReference type="Ensembl" id="ENSCMIP00000025392.1"/>
    </source>
</evidence>
<keyword evidence="4 11" id="KW-0812">Transmembrane</keyword>
<organism evidence="12 13">
    <name type="scientific">Callorhinchus milii</name>
    <name type="common">Ghost shark</name>
    <dbReference type="NCBI Taxonomy" id="7868"/>
    <lineage>
        <taxon>Eukaryota</taxon>
        <taxon>Metazoa</taxon>
        <taxon>Chordata</taxon>
        <taxon>Craniata</taxon>
        <taxon>Vertebrata</taxon>
        <taxon>Chondrichthyes</taxon>
        <taxon>Holocephali</taxon>
        <taxon>Chimaeriformes</taxon>
        <taxon>Callorhinchidae</taxon>
        <taxon>Callorhinchus</taxon>
    </lineage>
</organism>
<keyword evidence="7 11" id="KW-1133">Transmembrane helix</keyword>
<reference evidence="13" key="3">
    <citation type="journal article" date="2014" name="Nature">
        <title>Elephant shark genome provides unique insights into gnathostome evolution.</title>
        <authorList>
            <consortium name="International Elephant Shark Genome Sequencing Consortium"/>
            <person name="Venkatesh B."/>
            <person name="Lee A.P."/>
            <person name="Ravi V."/>
            <person name="Maurya A.K."/>
            <person name="Lian M.M."/>
            <person name="Swann J.B."/>
            <person name="Ohta Y."/>
            <person name="Flajnik M.F."/>
            <person name="Sutoh Y."/>
            <person name="Kasahara M."/>
            <person name="Hoon S."/>
            <person name="Gangu V."/>
            <person name="Roy S.W."/>
            <person name="Irimia M."/>
            <person name="Korzh V."/>
            <person name="Kondrychyn I."/>
            <person name="Lim Z.W."/>
            <person name="Tay B.H."/>
            <person name="Tohari S."/>
            <person name="Kong K.W."/>
            <person name="Ho S."/>
            <person name="Lorente-Galdos B."/>
            <person name="Quilez J."/>
            <person name="Marques-Bonet T."/>
            <person name="Raney B.J."/>
            <person name="Ingham P.W."/>
            <person name="Tay A."/>
            <person name="Hillier L.W."/>
            <person name="Minx P."/>
            <person name="Boehm T."/>
            <person name="Wilson R.K."/>
            <person name="Brenner S."/>
            <person name="Warren W.C."/>
        </authorList>
    </citation>
    <scope>NUCLEOTIDE SEQUENCE [LARGE SCALE GENOMIC DNA]</scope>
</reference>
<reference evidence="13" key="1">
    <citation type="journal article" date="2006" name="Science">
        <title>Ancient noncoding elements conserved in the human genome.</title>
        <authorList>
            <person name="Venkatesh B."/>
            <person name="Kirkness E.F."/>
            <person name="Loh Y.H."/>
            <person name="Halpern A.L."/>
            <person name="Lee A.P."/>
            <person name="Johnson J."/>
            <person name="Dandona N."/>
            <person name="Viswanathan L.D."/>
            <person name="Tay A."/>
            <person name="Venter J.C."/>
            <person name="Strausberg R.L."/>
            <person name="Brenner S."/>
        </authorList>
    </citation>
    <scope>NUCLEOTIDE SEQUENCE [LARGE SCALE GENOMIC DNA]</scope>
</reference>
<dbReference type="CDD" id="cd04105">
    <property type="entry name" value="SR_beta"/>
    <property type="match status" value="1"/>
</dbReference>
<dbReference type="OrthoDB" id="41266at2759"/>
<dbReference type="STRING" id="7868.ENSCMIP00000025392"/>
<evidence type="ECO:0000256" key="10">
    <source>
        <dbReference type="ARBA" id="ARBA00023170"/>
    </source>
</evidence>
<dbReference type="GO" id="GO:0005789">
    <property type="term" value="C:endoplasmic reticulum membrane"/>
    <property type="evidence" value="ECO:0007669"/>
    <property type="project" value="UniProtKB-SubCell"/>
</dbReference>
<reference evidence="12" key="4">
    <citation type="submission" date="2025-08" db="UniProtKB">
        <authorList>
            <consortium name="Ensembl"/>
        </authorList>
    </citation>
    <scope>IDENTIFICATION</scope>
</reference>
<evidence type="ECO:0000256" key="4">
    <source>
        <dbReference type="ARBA" id="ARBA00022692"/>
    </source>
</evidence>
<dbReference type="InParanoid" id="A0A4W3I9G1"/>
<evidence type="ECO:0000256" key="3">
    <source>
        <dbReference type="ARBA" id="ARBA00020256"/>
    </source>
</evidence>